<dbReference type="Gene3D" id="1.10.10.60">
    <property type="entry name" value="Homeodomain-like"/>
    <property type="match status" value="1"/>
</dbReference>
<keyword evidence="2" id="KW-0238">DNA-binding</keyword>
<dbReference type="AlphaFoldDB" id="A0A3G2T1R5"/>
<accession>A0A3G2T1R5</accession>
<evidence type="ECO:0000313" key="5">
    <source>
        <dbReference type="EMBL" id="AYO54128.1"/>
    </source>
</evidence>
<protein>
    <submittedName>
        <fullName evidence="5">AraC family transcriptional regulator</fullName>
    </submittedName>
</protein>
<dbReference type="InterPro" id="IPR009057">
    <property type="entry name" value="Homeodomain-like_sf"/>
</dbReference>
<dbReference type="InterPro" id="IPR032687">
    <property type="entry name" value="AraC-type_N"/>
</dbReference>
<evidence type="ECO:0000256" key="3">
    <source>
        <dbReference type="ARBA" id="ARBA00023163"/>
    </source>
</evidence>
<reference evidence="5 6" key="1">
    <citation type="submission" date="2018-10" db="EMBL/GenBank/DDBJ databases">
        <title>The complete genome of Acinetobacter wuhouensis strain WCHAW010062.</title>
        <authorList>
            <person name="Hu Y."/>
            <person name="Long H."/>
            <person name="Feng Y."/>
            <person name="Zong Z."/>
        </authorList>
    </citation>
    <scope>NUCLEOTIDE SEQUENCE [LARGE SCALE GENOMIC DNA]</scope>
    <source>
        <strain evidence="5 6">WCHAW010062</strain>
    </source>
</reference>
<feature type="domain" description="HTH araC/xylS-type" evidence="4">
    <location>
        <begin position="240"/>
        <end position="336"/>
    </location>
</feature>
<proteinExistence type="predicted"/>
<sequence length="336" mass="38002">MKRSILGLMYLIHGMRNAGIDVDSRLASIGIKADALDPSSIIHPSLEWDILKVVGVDVAPEKGLFIGQHYSLAGYGPLLMLLVTSRTVNDAIKNGIQYQGLTYLYGVLGLEQGNHQVALTYAPVDLDTEMGLLRAQCEISGTYKFLDDIYRMMGLTVPSIRIELPFQQPQDPQTLKQFHDYYGADLHFGCSKAAFWMNEDVVQLPIPSADLITHRVYEAKCIAEIERLNAEEQKIAPLIQRVNDYLELQQGIVPSMAEVSQALSIPERTLRHQLQQLNTSYKQIREQLIMNKALRLIEYKEYSIEVIAELLGYSEPAAFNHAFKRWFGQSPRQYGK</sequence>
<dbReference type="InterPro" id="IPR018060">
    <property type="entry name" value="HTH_AraC"/>
</dbReference>
<dbReference type="EMBL" id="CP033133">
    <property type="protein sequence ID" value="AYO54128.1"/>
    <property type="molecule type" value="Genomic_DNA"/>
</dbReference>
<keyword evidence="1" id="KW-0805">Transcription regulation</keyword>
<dbReference type="PANTHER" id="PTHR47894">
    <property type="entry name" value="HTH-TYPE TRANSCRIPTIONAL REGULATOR GADX"/>
    <property type="match status" value="1"/>
</dbReference>
<organism evidence="5 6">
    <name type="scientific">Acinetobacter wuhouensis</name>
    <dbReference type="NCBI Taxonomy" id="1879050"/>
    <lineage>
        <taxon>Bacteria</taxon>
        <taxon>Pseudomonadati</taxon>
        <taxon>Pseudomonadota</taxon>
        <taxon>Gammaproteobacteria</taxon>
        <taxon>Moraxellales</taxon>
        <taxon>Moraxellaceae</taxon>
        <taxon>Acinetobacter</taxon>
    </lineage>
</organism>
<dbReference type="PROSITE" id="PS01124">
    <property type="entry name" value="HTH_ARAC_FAMILY_2"/>
    <property type="match status" value="1"/>
</dbReference>
<evidence type="ECO:0000256" key="2">
    <source>
        <dbReference type="ARBA" id="ARBA00023125"/>
    </source>
</evidence>
<dbReference type="SUPFAM" id="SSF46689">
    <property type="entry name" value="Homeodomain-like"/>
    <property type="match status" value="1"/>
</dbReference>
<keyword evidence="3" id="KW-0804">Transcription</keyword>
<evidence type="ECO:0000313" key="6">
    <source>
        <dbReference type="Proteomes" id="UP000279962"/>
    </source>
</evidence>
<dbReference type="Proteomes" id="UP000279962">
    <property type="component" value="Chromosome"/>
</dbReference>
<dbReference type="GO" id="GO:0000976">
    <property type="term" value="F:transcription cis-regulatory region binding"/>
    <property type="evidence" value="ECO:0007669"/>
    <property type="project" value="TreeGrafter"/>
</dbReference>
<name>A0A3G2T1R5_9GAMM</name>
<dbReference type="GO" id="GO:0003700">
    <property type="term" value="F:DNA-binding transcription factor activity"/>
    <property type="evidence" value="ECO:0007669"/>
    <property type="project" value="InterPro"/>
</dbReference>
<dbReference type="Pfam" id="PF12625">
    <property type="entry name" value="Arabinose_bd"/>
    <property type="match status" value="1"/>
</dbReference>
<evidence type="ECO:0000259" key="4">
    <source>
        <dbReference type="PROSITE" id="PS01124"/>
    </source>
</evidence>
<gene>
    <name evidence="5" type="ORF">CDG68_10985</name>
</gene>
<dbReference type="RefSeq" id="WP_087553041.1">
    <property type="nucleotide sequence ID" value="NZ_CP033133.1"/>
</dbReference>
<dbReference type="GO" id="GO:0005829">
    <property type="term" value="C:cytosol"/>
    <property type="evidence" value="ECO:0007669"/>
    <property type="project" value="TreeGrafter"/>
</dbReference>
<dbReference type="SMART" id="SM00342">
    <property type="entry name" value="HTH_ARAC"/>
    <property type="match status" value="1"/>
</dbReference>
<evidence type="ECO:0000256" key="1">
    <source>
        <dbReference type="ARBA" id="ARBA00023015"/>
    </source>
</evidence>
<dbReference type="PANTHER" id="PTHR47894:SF1">
    <property type="entry name" value="HTH-TYPE TRANSCRIPTIONAL REGULATOR VQSM"/>
    <property type="match status" value="1"/>
</dbReference>
<dbReference type="Pfam" id="PF12833">
    <property type="entry name" value="HTH_18"/>
    <property type="match status" value="1"/>
</dbReference>